<dbReference type="Pfam" id="PF12476">
    <property type="entry name" value="DUF3696"/>
    <property type="match status" value="1"/>
</dbReference>
<dbReference type="Pfam" id="PF13175">
    <property type="entry name" value="AAA_15"/>
    <property type="match status" value="2"/>
</dbReference>
<evidence type="ECO:0000313" key="4">
    <source>
        <dbReference type="Proteomes" id="UP001055101"/>
    </source>
</evidence>
<organism evidence="3 4">
    <name type="scientific">Methylobacterium thuringiense</name>
    <dbReference type="NCBI Taxonomy" id="1003091"/>
    <lineage>
        <taxon>Bacteria</taxon>
        <taxon>Pseudomonadati</taxon>
        <taxon>Pseudomonadota</taxon>
        <taxon>Alphaproteobacteria</taxon>
        <taxon>Hyphomicrobiales</taxon>
        <taxon>Methylobacteriaceae</taxon>
        <taxon>Methylobacterium</taxon>
    </lineage>
</organism>
<dbReference type="RefSeq" id="WP_238230363.1">
    <property type="nucleotide sequence ID" value="NZ_BPRA01000001.1"/>
</dbReference>
<dbReference type="PANTHER" id="PTHR43581">
    <property type="entry name" value="ATP/GTP PHOSPHATASE"/>
    <property type="match status" value="1"/>
</dbReference>
<feature type="domain" description="DUF3696" evidence="1">
    <location>
        <begin position="488"/>
        <end position="529"/>
    </location>
</feature>
<dbReference type="PANTHER" id="PTHR43581:SF2">
    <property type="entry name" value="EXCINUCLEASE ATPASE SUBUNIT"/>
    <property type="match status" value="1"/>
</dbReference>
<evidence type="ECO:0000259" key="1">
    <source>
        <dbReference type="Pfam" id="PF12476"/>
    </source>
</evidence>
<dbReference type="SUPFAM" id="SSF52540">
    <property type="entry name" value="P-loop containing nucleoside triphosphate hydrolases"/>
    <property type="match status" value="1"/>
</dbReference>
<dbReference type="InterPro" id="IPR051396">
    <property type="entry name" value="Bact_Antivir_Def_Nuclease"/>
</dbReference>
<reference evidence="3" key="1">
    <citation type="journal article" date="2021" name="Front. Microbiol.">
        <title>Comprehensive Comparative Genomics and Phenotyping of Methylobacterium Species.</title>
        <authorList>
            <person name="Alessa O."/>
            <person name="Ogura Y."/>
            <person name="Fujitani Y."/>
            <person name="Takami H."/>
            <person name="Hayashi T."/>
            <person name="Sahin N."/>
            <person name="Tani A."/>
        </authorList>
    </citation>
    <scope>NUCLEOTIDE SEQUENCE</scope>
    <source>
        <strain evidence="3">DSM 23674</strain>
    </source>
</reference>
<dbReference type="Proteomes" id="UP001055101">
    <property type="component" value="Unassembled WGS sequence"/>
</dbReference>
<evidence type="ECO:0000259" key="2">
    <source>
        <dbReference type="Pfam" id="PF13175"/>
    </source>
</evidence>
<dbReference type="EMBL" id="BPRA01000001">
    <property type="protein sequence ID" value="GJE53681.1"/>
    <property type="molecule type" value="Genomic_DNA"/>
</dbReference>
<evidence type="ECO:0000313" key="3">
    <source>
        <dbReference type="EMBL" id="GJE53681.1"/>
    </source>
</evidence>
<keyword evidence="4" id="KW-1185">Reference proteome</keyword>
<protein>
    <recommendedName>
        <fullName evidence="5">AAA domain-containing protein</fullName>
    </recommendedName>
</protein>
<dbReference type="InterPro" id="IPR041685">
    <property type="entry name" value="AAA_GajA/Old/RecF-like"/>
</dbReference>
<name>A0ABQ4TFA4_9HYPH</name>
<feature type="domain" description="Endonuclease GajA/Old nuclease/RecF-like AAA" evidence="2">
    <location>
        <begin position="1"/>
        <end position="74"/>
    </location>
</feature>
<dbReference type="InterPro" id="IPR022532">
    <property type="entry name" value="DUF3696"/>
</dbReference>
<accession>A0ABQ4TFA4</accession>
<feature type="domain" description="Endonuclease GajA/Old nuclease/RecF-like AAA" evidence="2">
    <location>
        <begin position="374"/>
        <end position="476"/>
    </location>
</feature>
<dbReference type="InterPro" id="IPR027417">
    <property type="entry name" value="P-loop_NTPase"/>
</dbReference>
<gene>
    <name evidence="3" type="ORF">EKPJFOCH_0147</name>
</gene>
<proteinExistence type="predicted"/>
<evidence type="ECO:0008006" key="5">
    <source>
        <dbReference type="Google" id="ProtNLM"/>
    </source>
</evidence>
<sequence>MLAKFGLKNFRRLENIIPVDIAPITLLVGRNSSGKSSFLRTFPLLRQSILTRTSAPILWYGDYVDFGSFEGAVHNNDKSKNISFIFNLDKVTVRQPRIYVEDPSYPVFGTGPEIISKDVTLNVSIGTQQEKTRLSQAEYSFNNDGINYKATFDDRGKLTSILVNDREGIDSFGNHRVIVPTGALLPEIVIWREAENSSQTGLFTRFGAPAIDAAARLLAPMLDKRIKPNQLRHHIQGLFFMPSFTVENIKKQAARVSTRSLQKLLNNLGNEPNDQLYSDLNHLFWLNRFVPAFNAASTSVRSTITESLYIGPARARTERYYRYQDLSVSEIDSDGKNFPMFLNSLTESQILDLSNWISNLYGYGIRLSRTVGHLTINLVEGKTVTNVVDTGYGVSQILPVLAQIWWAVNRSRFGRTSRPSRDVSMIAIEQPELHLHPAHQALLADALVGEASDEKGARQRSSRLKFLIETHSEALVNRLGELIALKKLSPEDVQVLIFEPKEDDSRSTEVKVSKFGSEGELLNWPYGFFQANLAK</sequence>
<comment type="caution">
    <text evidence="3">The sequence shown here is derived from an EMBL/GenBank/DDBJ whole genome shotgun (WGS) entry which is preliminary data.</text>
</comment>
<reference evidence="3" key="2">
    <citation type="submission" date="2021-08" db="EMBL/GenBank/DDBJ databases">
        <authorList>
            <person name="Tani A."/>
            <person name="Ola A."/>
            <person name="Ogura Y."/>
            <person name="Katsura K."/>
            <person name="Hayashi T."/>
        </authorList>
    </citation>
    <scope>NUCLEOTIDE SEQUENCE</scope>
    <source>
        <strain evidence="3">DSM 23674</strain>
    </source>
</reference>